<comment type="caution">
    <text evidence="2">The sequence shown here is derived from an EMBL/GenBank/DDBJ whole genome shotgun (WGS) entry which is preliminary data.</text>
</comment>
<proteinExistence type="predicted"/>
<name>A0AAN6Y082_9PEZI</name>
<sequence>MSLHNTFISKLRQAGLQPSLSRTAAMASEKLTNVNELVDNISNNNLLPQRSMRDAPGLFAHNHTSRVIFSASEQSSIGFIPHNVAFYETPQGILVGQNSGVPQAADEDSDEEEVPSIPLNTAFYEANQGIVIGQNAGASADNYDSDTTEEFPSTDYGSVATEAFPEEEEDELPSISSVPLDASFFETPQGFIIGREPRDCQLQRPCRSNGVPFDGRMIGVPTVRGPYVAVPKLGGGVELVPAWETASNVTEAFSDVDMEEAPIQRSTSKIEITNEADAFLGSIDYILPEAGKSADKGLTSPVKNKRKRTSEAGNNPSPPPTKRRRTSQEDEEINVPLGDVQILGVETPEPAYPAPEPARSRSSSHITARSMKTVRSATPEEFRPKSPETVLRNAGVATHDWAYPGPYPNGGKPPASPEPKAQETMRTKEVSPSDSQVRAADSFLARLSTELTSGPQEANMSAQTDSNDGSDPWPSPPSARMAKEDNESITAAQEKQAKYEGPSIAPQLATLDTAYLLRSS</sequence>
<dbReference type="Proteomes" id="UP001301769">
    <property type="component" value="Unassembled WGS sequence"/>
</dbReference>
<accession>A0AAN6Y082</accession>
<feature type="region of interest" description="Disordered" evidence="1">
    <location>
        <begin position="292"/>
        <end position="505"/>
    </location>
</feature>
<reference evidence="2" key="2">
    <citation type="submission" date="2023-05" db="EMBL/GenBank/DDBJ databases">
        <authorList>
            <consortium name="Lawrence Berkeley National Laboratory"/>
            <person name="Steindorff A."/>
            <person name="Hensen N."/>
            <person name="Bonometti L."/>
            <person name="Westerberg I."/>
            <person name="Brannstrom I.O."/>
            <person name="Guillou S."/>
            <person name="Cros-Aarteil S."/>
            <person name="Calhoun S."/>
            <person name="Haridas S."/>
            <person name="Kuo A."/>
            <person name="Mondo S."/>
            <person name="Pangilinan J."/>
            <person name="Riley R."/>
            <person name="Labutti K."/>
            <person name="Andreopoulos B."/>
            <person name="Lipzen A."/>
            <person name="Chen C."/>
            <person name="Yanf M."/>
            <person name="Daum C."/>
            <person name="Ng V."/>
            <person name="Clum A."/>
            <person name="Ohm R."/>
            <person name="Martin F."/>
            <person name="Silar P."/>
            <person name="Natvig D."/>
            <person name="Lalanne C."/>
            <person name="Gautier V."/>
            <person name="Ament-Velasquez S.L."/>
            <person name="Kruys A."/>
            <person name="Hutchinson M.I."/>
            <person name="Powell A.J."/>
            <person name="Barry K."/>
            <person name="Miller A.N."/>
            <person name="Grigoriev I.V."/>
            <person name="Debuchy R."/>
            <person name="Gladieux P."/>
            <person name="Thoren M.H."/>
            <person name="Johannesson H."/>
        </authorList>
    </citation>
    <scope>NUCLEOTIDE SEQUENCE</scope>
    <source>
        <strain evidence="2">PSN293</strain>
    </source>
</reference>
<gene>
    <name evidence="2" type="ORF">QBC37DRAFT_378541</name>
</gene>
<evidence type="ECO:0000313" key="3">
    <source>
        <dbReference type="Proteomes" id="UP001301769"/>
    </source>
</evidence>
<evidence type="ECO:0000256" key="1">
    <source>
        <dbReference type="SAM" id="MobiDB-lite"/>
    </source>
</evidence>
<organism evidence="2 3">
    <name type="scientific">Rhypophila decipiens</name>
    <dbReference type="NCBI Taxonomy" id="261697"/>
    <lineage>
        <taxon>Eukaryota</taxon>
        <taxon>Fungi</taxon>
        <taxon>Dikarya</taxon>
        <taxon>Ascomycota</taxon>
        <taxon>Pezizomycotina</taxon>
        <taxon>Sordariomycetes</taxon>
        <taxon>Sordariomycetidae</taxon>
        <taxon>Sordariales</taxon>
        <taxon>Naviculisporaceae</taxon>
        <taxon>Rhypophila</taxon>
    </lineage>
</organism>
<feature type="compositionally biased region" description="Basic and acidic residues" evidence="1">
    <location>
        <begin position="420"/>
        <end position="431"/>
    </location>
</feature>
<dbReference type="EMBL" id="MU858221">
    <property type="protein sequence ID" value="KAK4208966.1"/>
    <property type="molecule type" value="Genomic_DNA"/>
</dbReference>
<feature type="compositionally biased region" description="Polar residues" evidence="1">
    <location>
        <begin position="449"/>
        <end position="469"/>
    </location>
</feature>
<protein>
    <submittedName>
        <fullName evidence="2">Uncharacterized protein</fullName>
    </submittedName>
</protein>
<evidence type="ECO:0000313" key="2">
    <source>
        <dbReference type="EMBL" id="KAK4208966.1"/>
    </source>
</evidence>
<keyword evidence="3" id="KW-1185">Reference proteome</keyword>
<dbReference type="AlphaFoldDB" id="A0AAN6Y082"/>
<reference evidence="2" key="1">
    <citation type="journal article" date="2023" name="Mol. Phylogenet. Evol.">
        <title>Genome-scale phylogeny and comparative genomics of the fungal order Sordariales.</title>
        <authorList>
            <person name="Hensen N."/>
            <person name="Bonometti L."/>
            <person name="Westerberg I."/>
            <person name="Brannstrom I.O."/>
            <person name="Guillou S."/>
            <person name="Cros-Aarteil S."/>
            <person name="Calhoun S."/>
            <person name="Haridas S."/>
            <person name="Kuo A."/>
            <person name="Mondo S."/>
            <person name="Pangilinan J."/>
            <person name="Riley R."/>
            <person name="LaButti K."/>
            <person name="Andreopoulos B."/>
            <person name="Lipzen A."/>
            <person name="Chen C."/>
            <person name="Yan M."/>
            <person name="Daum C."/>
            <person name="Ng V."/>
            <person name="Clum A."/>
            <person name="Steindorff A."/>
            <person name="Ohm R.A."/>
            <person name="Martin F."/>
            <person name="Silar P."/>
            <person name="Natvig D.O."/>
            <person name="Lalanne C."/>
            <person name="Gautier V."/>
            <person name="Ament-Velasquez S.L."/>
            <person name="Kruys A."/>
            <person name="Hutchinson M.I."/>
            <person name="Powell A.J."/>
            <person name="Barry K."/>
            <person name="Miller A.N."/>
            <person name="Grigoriev I.V."/>
            <person name="Debuchy R."/>
            <person name="Gladieux P."/>
            <person name="Hiltunen Thoren M."/>
            <person name="Johannesson H."/>
        </authorList>
    </citation>
    <scope>NUCLEOTIDE SEQUENCE</scope>
    <source>
        <strain evidence="2">PSN293</strain>
    </source>
</reference>